<comment type="caution">
    <text evidence="5">The sequence shown here is derived from an EMBL/GenBank/DDBJ whole genome shotgun (WGS) entry which is preliminary data.</text>
</comment>
<dbReference type="Pfam" id="PF00990">
    <property type="entry name" value="GGDEF"/>
    <property type="match status" value="1"/>
</dbReference>
<dbReference type="InterPro" id="IPR050706">
    <property type="entry name" value="Cyclic-di-GMP_PDE-like"/>
</dbReference>
<evidence type="ECO:0000259" key="3">
    <source>
        <dbReference type="PROSITE" id="PS50883"/>
    </source>
</evidence>
<evidence type="ECO:0000313" key="6">
    <source>
        <dbReference type="Proteomes" id="UP000620127"/>
    </source>
</evidence>
<dbReference type="InterPro" id="IPR029787">
    <property type="entry name" value="Nucleotide_cyclase"/>
</dbReference>
<dbReference type="PROSITE" id="PS50883">
    <property type="entry name" value="EAL"/>
    <property type="match status" value="1"/>
</dbReference>
<dbReference type="SMART" id="SM00052">
    <property type="entry name" value="EAL"/>
    <property type="match status" value="1"/>
</dbReference>
<dbReference type="CDD" id="cd01949">
    <property type="entry name" value="GGDEF"/>
    <property type="match status" value="1"/>
</dbReference>
<dbReference type="CDD" id="cd00156">
    <property type="entry name" value="REC"/>
    <property type="match status" value="1"/>
</dbReference>
<dbReference type="InterPro" id="IPR011006">
    <property type="entry name" value="CheY-like_superfamily"/>
</dbReference>
<protein>
    <submittedName>
        <fullName evidence="5">Diguanylate cyclase</fullName>
    </submittedName>
</protein>
<feature type="domain" description="GGDEF" evidence="4">
    <location>
        <begin position="359"/>
        <end position="486"/>
    </location>
</feature>
<evidence type="ECO:0000256" key="1">
    <source>
        <dbReference type="PROSITE-ProRule" id="PRU00169"/>
    </source>
</evidence>
<feature type="modified residue" description="4-aspartylphosphate" evidence="1">
    <location>
        <position position="87"/>
    </location>
</feature>
<dbReference type="NCBIfam" id="TIGR00254">
    <property type="entry name" value="GGDEF"/>
    <property type="match status" value="1"/>
</dbReference>
<dbReference type="SUPFAM" id="SSF52172">
    <property type="entry name" value="CheY-like"/>
    <property type="match status" value="1"/>
</dbReference>
<name>A0ABQ2X5C8_9BURK</name>
<dbReference type="Gene3D" id="3.40.50.2300">
    <property type="match status" value="1"/>
</dbReference>
<feature type="domain" description="Response regulatory" evidence="2">
    <location>
        <begin position="32"/>
        <end position="156"/>
    </location>
</feature>
<evidence type="ECO:0000259" key="2">
    <source>
        <dbReference type="PROSITE" id="PS50110"/>
    </source>
</evidence>
<dbReference type="Gene3D" id="3.20.20.450">
    <property type="entry name" value="EAL domain"/>
    <property type="match status" value="1"/>
</dbReference>
<dbReference type="EMBL" id="BMYT01000001">
    <property type="protein sequence ID" value="GGX00032.1"/>
    <property type="molecule type" value="Genomic_DNA"/>
</dbReference>
<reference evidence="6" key="1">
    <citation type="journal article" date="2019" name="Int. J. Syst. Evol. Microbiol.">
        <title>The Global Catalogue of Microorganisms (GCM) 10K type strain sequencing project: providing services to taxonomists for standard genome sequencing and annotation.</title>
        <authorList>
            <consortium name="The Broad Institute Genomics Platform"/>
            <consortium name="The Broad Institute Genome Sequencing Center for Infectious Disease"/>
            <person name="Wu L."/>
            <person name="Ma J."/>
        </authorList>
    </citation>
    <scope>NUCLEOTIDE SEQUENCE [LARGE SCALE GENOMIC DNA]</scope>
    <source>
        <strain evidence="6">KCTC 23916</strain>
    </source>
</reference>
<dbReference type="Gene3D" id="3.30.70.270">
    <property type="match status" value="1"/>
</dbReference>
<dbReference type="InterPro" id="IPR001633">
    <property type="entry name" value="EAL_dom"/>
</dbReference>
<dbReference type="Proteomes" id="UP000620127">
    <property type="component" value="Unassembled WGS sequence"/>
</dbReference>
<dbReference type="Pfam" id="PF00563">
    <property type="entry name" value="EAL"/>
    <property type="match status" value="1"/>
</dbReference>
<dbReference type="InterPro" id="IPR001789">
    <property type="entry name" value="Sig_transdc_resp-reg_receiver"/>
</dbReference>
<dbReference type="SMART" id="SM00267">
    <property type="entry name" value="GGDEF"/>
    <property type="match status" value="1"/>
</dbReference>
<gene>
    <name evidence="5" type="ORF">GCM10011282_02290</name>
</gene>
<accession>A0ABQ2X5C8</accession>
<proteinExistence type="predicted"/>
<organism evidence="5 6">
    <name type="scientific">Undibacterium macrobrachii</name>
    <dbReference type="NCBI Taxonomy" id="1119058"/>
    <lineage>
        <taxon>Bacteria</taxon>
        <taxon>Pseudomonadati</taxon>
        <taxon>Pseudomonadota</taxon>
        <taxon>Betaproteobacteria</taxon>
        <taxon>Burkholderiales</taxon>
        <taxon>Oxalobacteraceae</taxon>
        <taxon>Undibacterium</taxon>
    </lineage>
</organism>
<dbReference type="PROSITE" id="PS50887">
    <property type="entry name" value="GGDEF"/>
    <property type="match status" value="1"/>
</dbReference>
<dbReference type="PANTHER" id="PTHR33121">
    <property type="entry name" value="CYCLIC DI-GMP PHOSPHODIESTERASE PDEF"/>
    <property type="match status" value="1"/>
</dbReference>
<dbReference type="InterPro" id="IPR021800">
    <property type="entry name" value="DUF3369"/>
</dbReference>
<dbReference type="InterPro" id="IPR035919">
    <property type="entry name" value="EAL_sf"/>
</dbReference>
<dbReference type="PANTHER" id="PTHR33121:SF70">
    <property type="entry name" value="SIGNALING PROTEIN YKOW"/>
    <property type="match status" value="1"/>
</dbReference>
<dbReference type="RefSeq" id="WP_229826997.1">
    <property type="nucleotide sequence ID" value="NZ_BMYT01000001.1"/>
</dbReference>
<evidence type="ECO:0000259" key="4">
    <source>
        <dbReference type="PROSITE" id="PS50887"/>
    </source>
</evidence>
<dbReference type="InterPro" id="IPR043128">
    <property type="entry name" value="Rev_trsase/Diguanyl_cyclase"/>
</dbReference>
<dbReference type="PROSITE" id="PS50110">
    <property type="entry name" value="RESPONSE_REGULATORY"/>
    <property type="match status" value="1"/>
</dbReference>
<feature type="domain" description="EAL" evidence="3">
    <location>
        <begin position="495"/>
        <end position="749"/>
    </location>
</feature>
<dbReference type="Pfam" id="PF11849">
    <property type="entry name" value="DUF3369"/>
    <property type="match status" value="1"/>
</dbReference>
<keyword evidence="1" id="KW-0597">Phosphoprotein</keyword>
<dbReference type="SUPFAM" id="SSF141868">
    <property type="entry name" value="EAL domain-like"/>
    <property type="match status" value="1"/>
</dbReference>
<evidence type="ECO:0000313" key="5">
    <source>
        <dbReference type="EMBL" id="GGX00032.1"/>
    </source>
</evidence>
<dbReference type="InterPro" id="IPR000160">
    <property type="entry name" value="GGDEF_dom"/>
</dbReference>
<dbReference type="SUPFAM" id="SSF55073">
    <property type="entry name" value="Nucleotide cyclase"/>
    <property type="match status" value="1"/>
</dbReference>
<sequence length="749" mass="84572">MNNMNSEDPFLFIEDDGNVNQSESVADQNVWNILIIDDDPDVHSATMFALHDLKILSRNLQFLHAYTTTEARQILIHQEDIAVVLLDVVMEKDNTGLQLVSFIRDTLNRRDIRIILRTGQAGYAPEIDAIRDFDINDYKNKTELTQAKLFTAVTSAIRSYQQIKIISSNNESLELIVGAGSLLMTANTLPSFSKLLLDYIIELLQIDGQGFVCIANTSTYDQNAEYETQLGPHAIVTTDKFENYINTSLTLNGQTDELQLVQKALFEQRHLFHSQQTALYLSNLNGAAIVIYLDQGLEAVPYARHMVELFCSNASVCLQNVMLNSKMHNLAFYDPLTGLANRLQLLQNLQQTLHSQQRADSVLALIDINHFAETNDALGHRFGDVLLHSVGQRLREHFADNCKIARIGNDIFALLGHEEIVSPKLVLSLFSTPFSVENQFVQLSVSLGLLRLCDYELSAPDALKDANIALKRTKSDQRSDHTYFTREMGVEIRERVRMMHALRAAFEAERLYIVYQPQVDIGSGKPFGVEALLRWKNDDGELIPPDQFIPIAEYSGLIVNIGEWVLRTACFELVRISELGLQQFRMAVNVSQAQFMHPLFLQMLKRALTDSGISPQNLELEITESMAMTDPELVITNLEKIKEMGVRISIDDFGTGFSSLSQLQKLKVNKLKIDRTFINEICTGTDEGSIAKMIVELSQSLQLEVIAEGVENQLQADTLETFGCHHAQGFLFAKPQNKNDLYFWLKQFI</sequence>
<dbReference type="CDD" id="cd01948">
    <property type="entry name" value="EAL"/>
    <property type="match status" value="1"/>
</dbReference>
<keyword evidence="6" id="KW-1185">Reference proteome</keyword>